<evidence type="ECO:0000259" key="3">
    <source>
        <dbReference type="Pfam" id="PF00884"/>
    </source>
</evidence>
<dbReference type="CDD" id="cd16148">
    <property type="entry name" value="sulfatase_like"/>
    <property type="match status" value="1"/>
</dbReference>
<dbReference type="PANTHER" id="PTHR45953:SF1">
    <property type="entry name" value="IDURONATE 2-SULFATASE"/>
    <property type="match status" value="1"/>
</dbReference>
<dbReference type="Gene3D" id="3.40.720.10">
    <property type="entry name" value="Alkaline Phosphatase, subunit A"/>
    <property type="match status" value="1"/>
</dbReference>
<dbReference type="PANTHER" id="PTHR45953">
    <property type="entry name" value="IDURONATE 2-SULFATASE"/>
    <property type="match status" value="1"/>
</dbReference>
<organism evidence="4 5">
    <name type="scientific">Streptomyces nymphaeiformis</name>
    <dbReference type="NCBI Taxonomy" id="2663842"/>
    <lineage>
        <taxon>Bacteria</taxon>
        <taxon>Bacillati</taxon>
        <taxon>Actinomycetota</taxon>
        <taxon>Actinomycetes</taxon>
        <taxon>Kitasatosporales</taxon>
        <taxon>Streptomycetaceae</taxon>
        <taxon>Streptomyces</taxon>
    </lineage>
</organism>
<accession>A0A7W7XB98</accession>
<evidence type="ECO:0000313" key="5">
    <source>
        <dbReference type="Proteomes" id="UP000582643"/>
    </source>
</evidence>
<dbReference type="SUPFAM" id="SSF53649">
    <property type="entry name" value="Alkaline phosphatase-like"/>
    <property type="match status" value="1"/>
</dbReference>
<feature type="domain" description="Sulfatase N-terminal" evidence="3">
    <location>
        <begin position="4"/>
        <end position="332"/>
    </location>
</feature>
<keyword evidence="2" id="KW-0378">Hydrolase</keyword>
<dbReference type="RefSeq" id="WP_184930490.1">
    <property type="nucleotide sequence ID" value="NZ_JACHJY010000002.1"/>
</dbReference>
<dbReference type="AlphaFoldDB" id="A0A7W7XB98"/>
<sequence length="588" mass="66873">MKAIMVMFDSLNRRMLPPYGSDWTHTPNFARLAERAVTYDNAYAGSLPCMPARRELHTGRYNFLHRSWGPLEPFDDSMPELLSQNGVYTHLASDHPHYWEDGGATYHGRYNTWEFFRGQEGDPWKGHVAAPEMPEGLKRMRTPAYRQDWINRSYMATEDRHPQTLTFDAGLEFVRTNKDADRWFVQIETFDPHEPFFSHQRYKDLYPHEYDGPHFDWPDYKRVTETDDQVAHARFEYAALLSMCDRSLGRVLDTMDELELWDDTLLIVNTDHGFLLGEKGWWAKWVQPWYNELVHLPLFAWDPRRPETAGERRSALVQTIDLAPTILEYFGVDRPADMQGVPLPVGEDTPVREAGLFGAHGGHVNVTDGRYVYMRAPVSPDNAPLYEHTLMPTHMRGRFSPAELVDAELAEPFGFTKGVRTLRTPGRSLLNPYQHGTLLFDLESDPEQLAPLVDDEVELRMASLLVGLLREGDAPPSQFERLGLPADGPVTEKHLLVRAQRAQAERAAEALPRPEEFPAGRVSLRTPMRTLMSDPVTSVVLRRHLPGLFDSELLQLLGPMPLIDVAAVAAGAMPRDALMAVAEELAAL</sequence>
<dbReference type="Pfam" id="PF00884">
    <property type="entry name" value="Sulfatase"/>
    <property type="match status" value="1"/>
</dbReference>
<comment type="caution">
    <text evidence="4">The sequence shown here is derived from an EMBL/GenBank/DDBJ whole genome shotgun (WGS) entry which is preliminary data.</text>
</comment>
<proteinExistence type="predicted"/>
<evidence type="ECO:0000313" key="4">
    <source>
        <dbReference type="EMBL" id="MBB4980958.1"/>
    </source>
</evidence>
<keyword evidence="1" id="KW-0479">Metal-binding</keyword>
<reference evidence="4 5" key="1">
    <citation type="submission" date="2020-08" db="EMBL/GenBank/DDBJ databases">
        <title>Genomic Encyclopedia of Type Strains, Phase III (KMG-III): the genomes of soil and plant-associated and newly described type strains.</title>
        <authorList>
            <person name="Whitman W."/>
        </authorList>
    </citation>
    <scope>NUCLEOTIDE SEQUENCE [LARGE SCALE GENOMIC DNA]</scope>
    <source>
        <strain evidence="4 5">SFB5A</strain>
    </source>
</reference>
<dbReference type="InterPro" id="IPR000917">
    <property type="entry name" value="Sulfatase_N"/>
</dbReference>
<name>A0A7W7XB98_9ACTN</name>
<dbReference type="GO" id="GO:0005737">
    <property type="term" value="C:cytoplasm"/>
    <property type="evidence" value="ECO:0007669"/>
    <property type="project" value="TreeGrafter"/>
</dbReference>
<dbReference type="InterPro" id="IPR017850">
    <property type="entry name" value="Alkaline_phosphatase_core_sf"/>
</dbReference>
<dbReference type="GO" id="GO:0008484">
    <property type="term" value="F:sulfuric ester hydrolase activity"/>
    <property type="evidence" value="ECO:0007669"/>
    <property type="project" value="TreeGrafter"/>
</dbReference>
<keyword evidence="5" id="KW-1185">Reference proteome</keyword>
<evidence type="ECO:0000256" key="2">
    <source>
        <dbReference type="ARBA" id="ARBA00022801"/>
    </source>
</evidence>
<dbReference type="EMBL" id="JACHJY010000002">
    <property type="protein sequence ID" value="MBB4980958.1"/>
    <property type="molecule type" value="Genomic_DNA"/>
</dbReference>
<gene>
    <name evidence="4" type="ORF">GGE06_001866</name>
</gene>
<evidence type="ECO:0000256" key="1">
    <source>
        <dbReference type="ARBA" id="ARBA00022723"/>
    </source>
</evidence>
<dbReference type="Proteomes" id="UP000582643">
    <property type="component" value="Unassembled WGS sequence"/>
</dbReference>
<protein>
    <submittedName>
        <fullName evidence="4">Arylsulfatase A-like enzyme</fullName>
    </submittedName>
</protein>
<dbReference type="GO" id="GO:0046872">
    <property type="term" value="F:metal ion binding"/>
    <property type="evidence" value="ECO:0007669"/>
    <property type="project" value="UniProtKB-KW"/>
</dbReference>